<dbReference type="AlphaFoldDB" id="A0A9P6TC30"/>
<dbReference type="PROSITE" id="PS50076">
    <property type="entry name" value="DNAJ_2"/>
    <property type="match status" value="1"/>
</dbReference>
<feature type="compositionally biased region" description="Polar residues" evidence="1">
    <location>
        <begin position="96"/>
        <end position="111"/>
    </location>
</feature>
<dbReference type="InterPro" id="IPR026894">
    <property type="entry name" value="DnaJ_X"/>
</dbReference>
<dbReference type="Pfam" id="PF14308">
    <property type="entry name" value="DnaJ-X"/>
    <property type="match status" value="1"/>
</dbReference>
<keyword evidence="5" id="KW-1185">Reference proteome</keyword>
<comment type="caution">
    <text evidence="4">The sequence shown here is derived from an EMBL/GenBank/DDBJ whole genome shotgun (WGS) entry which is preliminary data.</text>
</comment>
<evidence type="ECO:0000259" key="3">
    <source>
        <dbReference type="PROSITE" id="PS50076"/>
    </source>
</evidence>
<evidence type="ECO:0000313" key="4">
    <source>
        <dbReference type="EMBL" id="KAG0146304.1"/>
    </source>
</evidence>
<gene>
    <name evidence="4" type="ORF">CROQUDRAFT_703071</name>
</gene>
<dbReference type="Gene3D" id="1.10.287.110">
    <property type="entry name" value="DnaJ domain"/>
    <property type="match status" value="1"/>
</dbReference>
<dbReference type="InterPro" id="IPR036869">
    <property type="entry name" value="J_dom_sf"/>
</dbReference>
<dbReference type="InterPro" id="IPR001623">
    <property type="entry name" value="DnaJ_domain"/>
</dbReference>
<dbReference type="Proteomes" id="UP000886653">
    <property type="component" value="Unassembled WGS sequence"/>
</dbReference>
<evidence type="ECO:0000313" key="5">
    <source>
        <dbReference type="Proteomes" id="UP000886653"/>
    </source>
</evidence>
<evidence type="ECO:0000256" key="2">
    <source>
        <dbReference type="SAM" id="SignalP"/>
    </source>
</evidence>
<dbReference type="EMBL" id="MU167263">
    <property type="protein sequence ID" value="KAG0146304.1"/>
    <property type="molecule type" value="Genomic_DNA"/>
</dbReference>
<dbReference type="PANTHER" id="PTHR44924:SF1">
    <property type="entry name" value="DNAJ SUBFAMILY A MEMBER 2"/>
    <property type="match status" value="1"/>
</dbReference>
<sequence>MKTAKHLLFYFSAFMILSGAHPQPLKEVLKNSVQGVVNFFKKEAQDVVDHLNGLHNKPIGDISHKPMKSEASKPLLEKVEESGDTSQQPEIHEVTQENSKQSNSAKPVAPIQNNWTFMSSAQLMAQRKKDARPSPSLLHVESKKPKIDYHGVLGIEKPKGITKDQFMEKVQSAFKKKAFQTIPYYNPHDDDADKKFGRIVVAYKTLTDPEWKAIKNPEGKKETLKNALDYADGVFTTLFGGFEHIIGSASFHVRQVIAGELEKNPLKKGFFVSKDDAHWAHYPSSYSVQVQSINPEMIFGPESFLRNIPGKDTSDKDPSNLFSSAKVYHLSQELIKKLSTYIRETKQQNEKMMAETSSKTYTWQMEIDMLAKEHFGPEILQVVGRAYLSTSKTYLCKTSLGYAIEWTKVLFRQILEGFRTLGAQWNTGFRIKEVSKSPARIPREERLESKTRYAEVFLKAIYMRAMFETTVTLHKACARVVLDPGLSAEEAKERALALGIIGEAYLSVGKKPGKDTFKVSQLMVKEYKRNAPTTSNKGKKKLK</sequence>
<reference evidence="4" key="1">
    <citation type="submission" date="2013-11" db="EMBL/GenBank/DDBJ databases">
        <title>Genome sequence of the fusiform rust pathogen reveals effectors for host alternation and coevolution with pine.</title>
        <authorList>
            <consortium name="DOE Joint Genome Institute"/>
            <person name="Smith K."/>
            <person name="Pendleton A."/>
            <person name="Kubisiak T."/>
            <person name="Anderson C."/>
            <person name="Salamov A."/>
            <person name="Aerts A."/>
            <person name="Riley R."/>
            <person name="Clum A."/>
            <person name="Lindquist E."/>
            <person name="Ence D."/>
            <person name="Campbell M."/>
            <person name="Kronenberg Z."/>
            <person name="Feau N."/>
            <person name="Dhillon B."/>
            <person name="Hamelin R."/>
            <person name="Burleigh J."/>
            <person name="Smith J."/>
            <person name="Yandell M."/>
            <person name="Nelson C."/>
            <person name="Grigoriev I."/>
            <person name="Davis J."/>
        </authorList>
    </citation>
    <scope>NUCLEOTIDE SEQUENCE</scope>
    <source>
        <strain evidence="4">G11</strain>
    </source>
</reference>
<dbReference type="PANTHER" id="PTHR44924">
    <property type="entry name" value="DNAJ SUBFAMILY A MEMBER 2"/>
    <property type="match status" value="1"/>
</dbReference>
<protein>
    <recommendedName>
        <fullName evidence="3">J domain-containing protein</fullName>
    </recommendedName>
</protein>
<proteinExistence type="predicted"/>
<name>A0A9P6TC30_9BASI</name>
<feature type="region of interest" description="Disordered" evidence="1">
    <location>
        <begin position="77"/>
        <end position="111"/>
    </location>
</feature>
<evidence type="ECO:0000256" key="1">
    <source>
        <dbReference type="SAM" id="MobiDB-lite"/>
    </source>
</evidence>
<dbReference type="CDD" id="cd06257">
    <property type="entry name" value="DnaJ"/>
    <property type="match status" value="1"/>
</dbReference>
<feature type="chain" id="PRO_5040465229" description="J domain-containing protein" evidence="2">
    <location>
        <begin position="23"/>
        <end position="543"/>
    </location>
</feature>
<feature type="domain" description="J" evidence="3">
    <location>
        <begin position="148"/>
        <end position="219"/>
    </location>
</feature>
<accession>A0A9P6TC30</accession>
<keyword evidence="2" id="KW-0732">Signal</keyword>
<feature type="signal peptide" evidence="2">
    <location>
        <begin position="1"/>
        <end position="22"/>
    </location>
</feature>
<organism evidence="4 5">
    <name type="scientific">Cronartium quercuum f. sp. fusiforme G11</name>
    <dbReference type="NCBI Taxonomy" id="708437"/>
    <lineage>
        <taxon>Eukaryota</taxon>
        <taxon>Fungi</taxon>
        <taxon>Dikarya</taxon>
        <taxon>Basidiomycota</taxon>
        <taxon>Pucciniomycotina</taxon>
        <taxon>Pucciniomycetes</taxon>
        <taxon>Pucciniales</taxon>
        <taxon>Coleosporiaceae</taxon>
        <taxon>Cronartium</taxon>
    </lineage>
</organism>
<dbReference type="SUPFAM" id="SSF46565">
    <property type="entry name" value="Chaperone J-domain"/>
    <property type="match status" value="1"/>
</dbReference>
<dbReference type="Pfam" id="PF00226">
    <property type="entry name" value="DnaJ"/>
    <property type="match status" value="1"/>
</dbReference>